<keyword evidence="2" id="KW-0749">Sporulation</keyword>
<keyword evidence="4" id="KW-0804">Transcription</keyword>
<feature type="compositionally biased region" description="Low complexity" evidence="6">
    <location>
        <begin position="306"/>
        <end position="333"/>
    </location>
</feature>
<gene>
    <name evidence="8" type="ORF">K457DRAFT_142909</name>
</gene>
<keyword evidence="3" id="KW-0805">Transcription regulation</keyword>
<dbReference type="Pfam" id="PF11754">
    <property type="entry name" value="Velvet"/>
    <property type="match status" value="1"/>
</dbReference>
<feature type="region of interest" description="Disordered" evidence="6">
    <location>
        <begin position="387"/>
        <end position="537"/>
    </location>
</feature>
<dbReference type="PANTHER" id="PTHR33572">
    <property type="entry name" value="SPORE DEVELOPMENT REGULATOR VOSA"/>
    <property type="match status" value="1"/>
</dbReference>
<feature type="compositionally biased region" description="Low complexity" evidence="6">
    <location>
        <begin position="155"/>
        <end position="165"/>
    </location>
</feature>
<accession>A0A197JDK3</accession>
<dbReference type="GO" id="GO:0005634">
    <property type="term" value="C:nucleus"/>
    <property type="evidence" value="ECO:0007669"/>
    <property type="project" value="UniProtKB-SubCell"/>
</dbReference>
<dbReference type="GO" id="GO:0030435">
    <property type="term" value="P:sporulation resulting in formation of a cellular spore"/>
    <property type="evidence" value="ECO:0007669"/>
    <property type="project" value="UniProtKB-KW"/>
</dbReference>
<proteinExistence type="predicted"/>
<protein>
    <recommendedName>
        <fullName evidence="7">Velvet domain-containing protein</fullName>
    </recommendedName>
</protein>
<evidence type="ECO:0000256" key="3">
    <source>
        <dbReference type="ARBA" id="ARBA00023015"/>
    </source>
</evidence>
<feature type="compositionally biased region" description="Acidic residues" evidence="6">
    <location>
        <begin position="524"/>
        <end position="534"/>
    </location>
</feature>
<feature type="compositionally biased region" description="Low complexity" evidence="6">
    <location>
        <begin position="223"/>
        <end position="240"/>
    </location>
</feature>
<feature type="region of interest" description="Disordered" evidence="6">
    <location>
        <begin position="135"/>
        <end position="345"/>
    </location>
</feature>
<evidence type="ECO:0000313" key="8">
    <source>
        <dbReference type="EMBL" id="OAQ23212.1"/>
    </source>
</evidence>
<evidence type="ECO:0000256" key="1">
    <source>
        <dbReference type="ARBA" id="ARBA00004123"/>
    </source>
</evidence>
<evidence type="ECO:0000256" key="2">
    <source>
        <dbReference type="ARBA" id="ARBA00022969"/>
    </source>
</evidence>
<evidence type="ECO:0000259" key="7">
    <source>
        <dbReference type="PROSITE" id="PS51821"/>
    </source>
</evidence>
<feature type="compositionally biased region" description="Basic and acidic residues" evidence="6">
    <location>
        <begin position="463"/>
        <end position="481"/>
    </location>
</feature>
<dbReference type="STRING" id="1314771.A0A197JDK3"/>
<feature type="region of interest" description="Disordered" evidence="6">
    <location>
        <begin position="1"/>
        <end position="122"/>
    </location>
</feature>
<dbReference type="InterPro" id="IPR021740">
    <property type="entry name" value="Velvet"/>
</dbReference>
<dbReference type="PROSITE" id="PS51821">
    <property type="entry name" value="VELVET"/>
    <property type="match status" value="1"/>
</dbReference>
<dbReference type="Proteomes" id="UP000078512">
    <property type="component" value="Unassembled WGS sequence"/>
</dbReference>
<feature type="compositionally biased region" description="Basic and acidic residues" evidence="6">
    <location>
        <begin position="1"/>
        <end position="10"/>
    </location>
</feature>
<dbReference type="AlphaFoldDB" id="A0A197JDK3"/>
<dbReference type="EMBL" id="KV442126">
    <property type="protein sequence ID" value="OAQ23212.1"/>
    <property type="molecule type" value="Genomic_DNA"/>
</dbReference>
<feature type="compositionally biased region" description="Basic and acidic residues" evidence="6">
    <location>
        <begin position="259"/>
        <end position="276"/>
    </location>
</feature>
<reference evidence="8 9" key="1">
    <citation type="submission" date="2016-05" db="EMBL/GenBank/DDBJ databases">
        <title>Genome sequencing reveals origins of a unique bacterial endosymbiosis in the earliest lineages of terrestrial Fungi.</title>
        <authorList>
            <consortium name="DOE Joint Genome Institute"/>
            <person name="Uehling J."/>
            <person name="Gryganskyi A."/>
            <person name="Hameed K."/>
            <person name="Tschaplinski T."/>
            <person name="Misztal P."/>
            <person name="Wu S."/>
            <person name="Desiro A."/>
            <person name="Vande Pol N."/>
            <person name="Du Z.-Y."/>
            <person name="Zienkiewicz A."/>
            <person name="Zienkiewicz K."/>
            <person name="Morin E."/>
            <person name="Tisserant E."/>
            <person name="Splivallo R."/>
            <person name="Hainaut M."/>
            <person name="Henrissat B."/>
            <person name="Ohm R."/>
            <person name="Kuo A."/>
            <person name="Yan J."/>
            <person name="Lipzen A."/>
            <person name="Nolan M."/>
            <person name="Labutti K."/>
            <person name="Barry K."/>
            <person name="Goldstein A."/>
            <person name="Labbe J."/>
            <person name="Schadt C."/>
            <person name="Tuskan G."/>
            <person name="Grigoriev I."/>
            <person name="Martin F."/>
            <person name="Vilgalys R."/>
            <person name="Bonito G."/>
        </authorList>
    </citation>
    <scope>NUCLEOTIDE SEQUENCE [LARGE SCALE GENOMIC DNA]</scope>
    <source>
        <strain evidence="8 9">AG-77</strain>
    </source>
</reference>
<feature type="compositionally biased region" description="Polar residues" evidence="6">
    <location>
        <begin position="176"/>
        <end position="185"/>
    </location>
</feature>
<dbReference type="PANTHER" id="PTHR33572:SF17">
    <property type="entry name" value="SEXUAL DEVELOPMENT REGULATOR VELC"/>
    <property type="match status" value="1"/>
</dbReference>
<evidence type="ECO:0000256" key="5">
    <source>
        <dbReference type="ARBA" id="ARBA00023242"/>
    </source>
</evidence>
<name>A0A197JDK3_9FUNG</name>
<feature type="compositionally biased region" description="Basic residues" evidence="6">
    <location>
        <begin position="401"/>
        <end position="418"/>
    </location>
</feature>
<keyword evidence="9" id="KW-1185">Reference proteome</keyword>
<evidence type="ECO:0000256" key="4">
    <source>
        <dbReference type="ARBA" id="ARBA00023163"/>
    </source>
</evidence>
<keyword evidence="5" id="KW-0539">Nucleus</keyword>
<dbReference type="OrthoDB" id="5599552at2759"/>
<feature type="compositionally biased region" description="Basic and acidic residues" evidence="6">
    <location>
        <begin position="286"/>
        <end position="304"/>
    </location>
</feature>
<dbReference type="Gene3D" id="2.60.40.3960">
    <property type="entry name" value="Velvet domain"/>
    <property type="match status" value="2"/>
</dbReference>
<dbReference type="InterPro" id="IPR037525">
    <property type="entry name" value="Velvet_dom"/>
</dbReference>
<dbReference type="InterPro" id="IPR038491">
    <property type="entry name" value="Velvet_dom_sf"/>
</dbReference>
<comment type="subcellular location">
    <subcellularLocation>
        <location evidence="1">Nucleus</location>
    </subcellularLocation>
</comment>
<feature type="compositionally biased region" description="Pro residues" evidence="6">
    <location>
        <begin position="85"/>
        <end position="95"/>
    </location>
</feature>
<evidence type="ECO:0000256" key="6">
    <source>
        <dbReference type="SAM" id="MobiDB-lite"/>
    </source>
</evidence>
<feature type="domain" description="Velvet" evidence="7">
    <location>
        <begin position="342"/>
        <end position="685"/>
    </location>
</feature>
<organism evidence="8 9">
    <name type="scientific">Linnemannia elongata AG-77</name>
    <dbReference type="NCBI Taxonomy" id="1314771"/>
    <lineage>
        <taxon>Eukaryota</taxon>
        <taxon>Fungi</taxon>
        <taxon>Fungi incertae sedis</taxon>
        <taxon>Mucoromycota</taxon>
        <taxon>Mortierellomycotina</taxon>
        <taxon>Mortierellomycetes</taxon>
        <taxon>Mortierellales</taxon>
        <taxon>Mortierellaceae</taxon>
        <taxon>Linnemannia</taxon>
    </lineage>
</organism>
<feature type="compositionally biased region" description="Acidic residues" evidence="6">
    <location>
        <begin position="446"/>
        <end position="462"/>
    </location>
</feature>
<feature type="compositionally biased region" description="Low complexity" evidence="6">
    <location>
        <begin position="423"/>
        <end position="443"/>
    </location>
</feature>
<feature type="compositionally biased region" description="Low complexity" evidence="6">
    <location>
        <begin position="68"/>
        <end position="84"/>
    </location>
</feature>
<sequence>MSSMHRDLYDKQNNPETKAATRQDDNHYHHHRQQQHSSSSSSPSSSPPFPSMIPSSYNHHHSRGDNLPLPSSSSTSSSPSVHPTPTTPSRPSPPYPHHHNHHPYHPVAPPTSSIHHMQHQSQHHFYNAHHYSRQEPSRYHHNDSPSSGHQRPHPSYSDSRSSYSSQAHQYPHHSNSHAGPSQTRVSHSHPSPSSSCRSPASPSSRSYQHSHEEARRLSYSYQSHSTHPSASSATVSAPCHPHLHPHPSQLPPQYNSHLSRPDVHPFVKTERDKRSVTPEQSPHSSAHKDQDQGAKNEEMDENRTKISINSIAAPSSSTPISSSTDCPATAPATRTPPPLSKGPTHRATIKIVQQPLHARMCGFGEKDRRPIDPPPIVQLIIMDEPDYNELKAPPKPIAPVKPRKSKRKGAKRGRKPGKKTLERIAAAEAAAAAAAAAAEAASRSLEEEEEEDDENYDDDIDHGDEAQRPGHTRDLKDKHPSLDSGIPSPPQPRRRGRPSRASLTELQLASRKHARDLDKKEEPNAEDDDDDSDQEWPRYEGGAEALQQDPLYVLQVSLWSEDGTEVRNMIATPGQTDPPRLTRILMGALVVSPTLLLNENNQLGWYFSFPDLSVRTEGVYTLKFSLMQFANFEFDERGGSHASMLIAEETSEPFTVYSAKKFPGMTESTELSKAFARQGLKIPIRNDLRVRKVNEGTPPLFSTTAQHA</sequence>
<evidence type="ECO:0000313" key="9">
    <source>
        <dbReference type="Proteomes" id="UP000078512"/>
    </source>
</evidence>
<feature type="compositionally biased region" description="Low complexity" evidence="6">
    <location>
        <begin position="188"/>
        <end position="207"/>
    </location>
</feature>